<evidence type="ECO:0000256" key="1">
    <source>
        <dbReference type="RuleBase" id="RU363044"/>
    </source>
</evidence>
<comment type="similarity">
    <text evidence="1">Belongs to the helicase family.</text>
</comment>
<dbReference type="GO" id="GO:0016887">
    <property type="term" value="F:ATP hydrolysis activity"/>
    <property type="evidence" value="ECO:0007669"/>
    <property type="project" value="RHEA"/>
</dbReference>
<dbReference type="GO" id="GO:0006310">
    <property type="term" value="P:DNA recombination"/>
    <property type="evidence" value="ECO:0007669"/>
    <property type="project" value="UniProtKB-KW"/>
</dbReference>
<dbReference type="GO" id="GO:0006281">
    <property type="term" value="P:DNA repair"/>
    <property type="evidence" value="ECO:0007669"/>
    <property type="project" value="UniProtKB-KW"/>
</dbReference>
<evidence type="ECO:0000313" key="5">
    <source>
        <dbReference type="EMBL" id="KOF93362.1"/>
    </source>
</evidence>
<dbReference type="PANTHER" id="PTHR10492">
    <property type="match status" value="1"/>
</dbReference>
<dbReference type="Pfam" id="PF01443">
    <property type="entry name" value="Viral_helicase1"/>
    <property type="match status" value="1"/>
</dbReference>
<dbReference type="GO" id="GO:0000723">
    <property type="term" value="P:telomere maintenance"/>
    <property type="evidence" value="ECO:0007669"/>
    <property type="project" value="InterPro"/>
</dbReference>
<feature type="domain" description="DNA helicase Pif1-like 2B" evidence="4">
    <location>
        <begin position="266"/>
        <end position="312"/>
    </location>
</feature>
<dbReference type="EC" id="5.6.2.3" evidence="1"/>
<dbReference type="GO" id="GO:0005524">
    <property type="term" value="F:ATP binding"/>
    <property type="evidence" value="ECO:0007669"/>
    <property type="project" value="UniProtKB-KW"/>
</dbReference>
<comment type="catalytic activity">
    <reaction evidence="1">
        <text>ATP + H2O = ADP + phosphate + H(+)</text>
        <dbReference type="Rhea" id="RHEA:13065"/>
        <dbReference type="ChEBI" id="CHEBI:15377"/>
        <dbReference type="ChEBI" id="CHEBI:15378"/>
        <dbReference type="ChEBI" id="CHEBI:30616"/>
        <dbReference type="ChEBI" id="CHEBI:43474"/>
        <dbReference type="ChEBI" id="CHEBI:456216"/>
        <dbReference type="EC" id="5.6.2.3"/>
    </reaction>
</comment>
<reference evidence="5" key="1">
    <citation type="submission" date="2015-07" db="EMBL/GenBank/DDBJ databases">
        <title>MeaNS - Measles Nucleotide Surveillance Program.</title>
        <authorList>
            <person name="Tran T."/>
            <person name="Druce J."/>
        </authorList>
    </citation>
    <scope>NUCLEOTIDE SEQUENCE</scope>
    <source>
        <strain evidence="5">UCB-OBI-ISO-001</strain>
        <tissue evidence="5">Gonad</tissue>
    </source>
</reference>
<name>A0A0L8HVY5_OCTBM</name>
<sequence length="427" mass="47949">MLLCEQDKPRTREQIDSLVTAEISDRNEPLRELVTSLMIHGPCGTHKPGSVCMVNGQYQKNFPKEFREETIENLDAPSGSGKTYLFNMLQHYRTANGITVSIAAWTGIAATLLTNGKTIHSIFKLPVPFTENIFIVDEASMIPSYALKAINRLTRNMRADVNEQEFSKWLLLLGNGSLNSVLQDVPLHTADVPTSFCYQTSLVPEISSNCKPEEMETQVILSPKNSDCLAINEKVLNIIPEALKTYLSTDPVSCNNEEKVQNYPFEFINSLTPSGMPPHRLNLKVGAIVMLLNNLSISQGLCNGTRMKVKRLHEHCVEVSLVTGFNRCSVLIPRIKLSPSDANIPFTQNRLQFPLRHAYSMTINKAQGQTFEKVGLYLPKPVFFHGHLYVAFSRARAMNNIKVRVITLNRDNRQGQKRGVTYTQNIV</sequence>
<dbReference type="AlphaFoldDB" id="A0A0L8HVY5"/>
<dbReference type="GO" id="GO:0043139">
    <property type="term" value="F:5'-3' DNA helicase activity"/>
    <property type="evidence" value="ECO:0007669"/>
    <property type="project" value="UniProtKB-EC"/>
</dbReference>
<dbReference type="Pfam" id="PF21530">
    <property type="entry name" value="Pif1_2B_dom"/>
    <property type="match status" value="1"/>
</dbReference>
<feature type="domain" description="DNA helicase Pif1-like DEAD-box helicase" evidence="3">
    <location>
        <begin position="78"/>
        <end position="132"/>
    </location>
</feature>
<keyword evidence="1" id="KW-0347">Helicase</keyword>
<keyword evidence="1" id="KW-0067">ATP-binding</keyword>
<dbReference type="CDD" id="cd18809">
    <property type="entry name" value="SF1_C_RecD"/>
    <property type="match status" value="1"/>
</dbReference>
<gene>
    <name evidence="5" type="ORF">OCBIM_22004647mg</name>
</gene>
<dbReference type="InterPro" id="IPR027351">
    <property type="entry name" value="(+)RNA_virus_helicase_core_dom"/>
</dbReference>
<keyword evidence="1" id="KW-0234">DNA repair</keyword>
<dbReference type="InterPro" id="IPR010285">
    <property type="entry name" value="DNA_helicase_pif1-like_DEAD"/>
</dbReference>
<protein>
    <recommendedName>
        <fullName evidence="1">ATP-dependent DNA helicase</fullName>
        <ecNumber evidence="1">5.6.2.3</ecNumber>
    </recommendedName>
</protein>
<evidence type="ECO:0000259" key="3">
    <source>
        <dbReference type="Pfam" id="PF05970"/>
    </source>
</evidence>
<keyword evidence="1" id="KW-0378">Hydrolase</keyword>
<keyword evidence="1" id="KW-0547">Nucleotide-binding</keyword>
<keyword evidence="1" id="KW-0227">DNA damage</keyword>
<dbReference type="PANTHER" id="PTHR10492:SF57">
    <property type="entry name" value="ATP-DEPENDENT DNA HELICASE"/>
    <property type="match status" value="1"/>
</dbReference>
<feature type="domain" description="(+)RNA virus helicase C-terminal" evidence="2">
    <location>
        <begin position="336"/>
        <end position="396"/>
    </location>
</feature>
<dbReference type="STRING" id="37653.A0A0L8HVY5"/>
<accession>A0A0L8HVY5</accession>
<dbReference type="SUPFAM" id="SSF52540">
    <property type="entry name" value="P-loop containing nucleoside triphosphate hydrolases"/>
    <property type="match status" value="2"/>
</dbReference>
<evidence type="ECO:0000259" key="2">
    <source>
        <dbReference type="Pfam" id="PF01443"/>
    </source>
</evidence>
<keyword evidence="1" id="KW-0233">DNA recombination</keyword>
<dbReference type="OrthoDB" id="6265497at2759"/>
<dbReference type="EMBL" id="KQ417192">
    <property type="protein sequence ID" value="KOF93362.1"/>
    <property type="molecule type" value="Genomic_DNA"/>
</dbReference>
<evidence type="ECO:0000259" key="4">
    <source>
        <dbReference type="Pfam" id="PF21530"/>
    </source>
</evidence>
<dbReference type="InterPro" id="IPR027417">
    <property type="entry name" value="P-loop_NTPase"/>
</dbReference>
<dbReference type="InterPro" id="IPR049163">
    <property type="entry name" value="Pif1-like_2B_dom"/>
</dbReference>
<proteinExistence type="inferred from homology"/>
<dbReference type="Pfam" id="PF05970">
    <property type="entry name" value="PIF1"/>
    <property type="match status" value="1"/>
</dbReference>
<organism evidence="5">
    <name type="scientific">Octopus bimaculoides</name>
    <name type="common">California two-spotted octopus</name>
    <dbReference type="NCBI Taxonomy" id="37653"/>
    <lineage>
        <taxon>Eukaryota</taxon>
        <taxon>Metazoa</taxon>
        <taxon>Spiralia</taxon>
        <taxon>Lophotrochozoa</taxon>
        <taxon>Mollusca</taxon>
        <taxon>Cephalopoda</taxon>
        <taxon>Coleoidea</taxon>
        <taxon>Octopodiformes</taxon>
        <taxon>Octopoda</taxon>
        <taxon>Incirrata</taxon>
        <taxon>Octopodidae</taxon>
        <taxon>Octopus</taxon>
    </lineage>
</organism>
<dbReference type="Gene3D" id="3.40.50.300">
    <property type="entry name" value="P-loop containing nucleotide triphosphate hydrolases"/>
    <property type="match status" value="2"/>
</dbReference>
<comment type="cofactor">
    <cofactor evidence="1">
        <name>Mg(2+)</name>
        <dbReference type="ChEBI" id="CHEBI:18420"/>
    </cofactor>
</comment>